<evidence type="ECO:0000256" key="1">
    <source>
        <dbReference type="ARBA" id="ARBA00022737"/>
    </source>
</evidence>
<dbReference type="InterPro" id="IPR003598">
    <property type="entry name" value="Ig_sub2"/>
</dbReference>
<feature type="region of interest" description="Disordered" evidence="2">
    <location>
        <begin position="1"/>
        <end position="36"/>
    </location>
</feature>
<dbReference type="Gene3D" id="2.60.40.10">
    <property type="entry name" value="Immunoglobulins"/>
    <property type="match status" value="6"/>
</dbReference>
<feature type="compositionally biased region" description="Basic and acidic residues" evidence="2">
    <location>
        <begin position="492"/>
        <end position="508"/>
    </location>
</feature>
<feature type="domain" description="Ig-like" evidence="3">
    <location>
        <begin position="161"/>
        <end position="227"/>
    </location>
</feature>
<reference evidence="6" key="1">
    <citation type="submission" date="2022-11" db="UniProtKB">
        <authorList>
            <consortium name="WormBaseParasite"/>
        </authorList>
    </citation>
    <scope>IDENTIFICATION</scope>
</reference>
<feature type="region of interest" description="Disordered" evidence="2">
    <location>
        <begin position="936"/>
        <end position="960"/>
    </location>
</feature>
<sequence>MARAPQHQTPNGTNHQTAQITKRHKSPNGTNHQKATFSPFCERMGKDAELSDRQNPDHFQPTVVIEIILTDYCTVPSHSLNQIKSLSPPITLNGISALCTPNDHLLHGTRTFGAFGARLSTLLNALQNKRTVFALTGIRLPIHAFSPPFSSHIFAFCSQPTVTCTTQKWSFAFSWVRGGSYGKFVEVSARVFISMDGTLFFSYNVREDEDSYACTLSLPATQSAQLGPFFRLLLPLGHIAPNLKAARGKGPHHHPHAFAPRIDEFQPQIFPEVPTRGDSVFLECFAYGFPVPTYQWSRADGQPLPSGRHRLLNFGRILRLDSAEMGDSSRYRCSVQNRLGLSSAEIRLTIHTPPALLRPLTSRMVAPGHSTTFQCPIADGAGMESLVEWFHDGVPLVPLLLNEADRRRFKLSGEGRELSILDVRSSDAGLIQCMASDDVGSVSSSALLVVATLSPRFHSNVIPSRLSIAKGAVLSLPCLFQSSPPGKGRWTKRGDTEKGQQIRSDRDQKLSGREIAVLNLRNVQMDDSGEYECEAVNNLGIAKAAVKVEVIEKPHVSVFAENSDWSNANQKFACEVEFRCASAEECPEGLFDWQFNDRPIRSLSGSEMIRIRQDDERMEKDRAIWVRQRSELEVDEHFAKGHVGRFSCHSLFGGATTELRPPSLAFASLVLSVVEVGTSDATLSWRILHNAPNGGQNSPKWRRFHEDKVPASELAAFGGQTFELELRTKSVRTWSVLKEVRVPGGTDWVGKFHMDGLEPNQRYQFRLRPTVEGARAISTSKWVKTDQSVPGEAVQNIRFRMLDDSRLLLEWDPVEKTHQSAPNLRYNVTWSTLTSWHSRMVTEPRLLIGLSTPAAQEQTNCALLEVGVRPENERGPGTERTNTVIRASAKEPQRYATDLRMDSVNATHLNLSWSWQNVDPCENAIGAKIMCEEVGKEGRQNSTDHQRPVDEHSPPHQSVPSEYTQWLVHSLRPLREYECRVVAFDQYGRMGPIRAVEVRGWTKERAPEGRPEISFVRSVELKLTAEGLAVHSAPNGSPTADDRSWDRGYKLFVYVSETAEQPILLRLTEAELNDPEKPSARVDGLRPMFFYTIQIAAFNSGGIGPLSERIPVRIGARHQLNPDLVTAMEGNGATSDGRGRRRMPFAMLRLLTTMASLIKLCRRHWR</sequence>
<dbReference type="SMART" id="SM00408">
    <property type="entry name" value="IGc2"/>
    <property type="match status" value="3"/>
</dbReference>
<dbReference type="InterPro" id="IPR003599">
    <property type="entry name" value="Ig_sub"/>
</dbReference>
<protein>
    <submittedName>
        <fullName evidence="6">Uncharacterized protein</fullName>
    </submittedName>
</protein>
<dbReference type="InterPro" id="IPR036116">
    <property type="entry name" value="FN3_sf"/>
</dbReference>
<keyword evidence="5" id="KW-1185">Reference proteome</keyword>
<dbReference type="Proteomes" id="UP000887572">
    <property type="component" value="Unplaced"/>
</dbReference>
<proteinExistence type="predicted"/>
<dbReference type="SUPFAM" id="SSF48726">
    <property type="entry name" value="Immunoglobulin"/>
    <property type="match status" value="4"/>
</dbReference>
<accession>A0A914HWJ2</accession>
<feature type="region of interest" description="Disordered" evidence="2">
    <location>
        <begin position="485"/>
        <end position="508"/>
    </location>
</feature>
<feature type="domain" description="Ig-like" evidence="3">
    <location>
        <begin position="554"/>
        <end position="648"/>
    </location>
</feature>
<dbReference type="PROSITE" id="PS50835">
    <property type="entry name" value="IG_LIKE"/>
    <property type="match status" value="5"/>
</dbReference>
<dbReference type="InterPro" id="IPR050964">
    <property type="entry name" value="Striated_Muscle_Regulatory"/>
</dbReference>
<dbReference type="AlphaFoldDB" id="A0A914HWJ2"/>
<dbReference type="SMART" id="SM00409">
    <property type="entry name" value="IG"/>
    <property type="match status" value="3"/>
</dbReference>
<dbReference type="CDD" id="cd00096">
    <property type="entry name" value="Ig"/>
    <property type="match status" value="1"/>
</dbReference>
<name>A0A914HWJ2_GLORO</name>
<feature type="compositionally biased region" description="Polar residues" evidence="2">
    <location>
        <begin position="1"/>
        <end position="20"/>
    </location>
</feature>
<keyword evidence="1" id="KW-0677">Repeat</keyword>
<evidence type="ECO:0000313" key="6">
    <source>
        <dbReference type="WBParaSite" id="Gr19_v10_g514.t1"/>
    </source>
</evidence>
<feature type="domain" description="Fibronectin type-III" evidence="4">
    <location>
        <begin position="793"/>
        <end position="892"/>
    </location>
</feature>
<dbReference type="SMART" id="SM00060">
    <property type="entry name" value="FN3"/>
    <property type="match status" value="3"/>
</dbReference>
<dbReference type="InterPro" id="IPR013783">
    <property type="entry name" value="Ig-like_fold"/>
</dbReference>
<evidence type="ECO:0000259" key="4">
    <source>
        <dbReference type="PROSITE" id="PS50853"/>
    </source>
</evidence>
<evidence type="ECO:0000256" key="2">
    <source>
        <dbReference type="SAM" id="MobiDB-lite"/>
    </source>
</evidence>
<feature type="domain" description="Ig-like" evidence="3">
    <location>
        <begin position="260"/>
        <end position="349"/>
    </location>
</feature>
<dbReference type="Pfam" id="PF07679">
    <property type="entry name" value="I-set"/>
    <property type="match status" value="2"/>
</dbReference>
<dbReference type="WBParaSite" id="Gr19_v10_g514.t1">
    <property type="protein sequence ID" value="Gr19_v10_g514.t1"/>
    <property type="gene ID" value="Gr19_v10_g514"/>
</dbReference>
<dbReference type="InterPro" id="IPR007110">
    <property type="entry name" value="Ig-like_dom"/>
</dbReference>
<dbReference type="InterPro" id="IPR013098">
    <property type="entry name" value="Ig_I-set"/>
</dbReference>
<organism evidence="5 6">
    <name type="scientific">Globodera rostochiensis</name>
    <name type="common">Golden nematode worm</name>
    <name type="synonym">Heterodera rostochiensis</name>
    <dbReference type="NCBI Taxonomy" id="31243"/>
    <lineage>
        <taxon>Eukaryota</taxon>
        <taxon>Metazoa</taxon>
        <taxon>Ecdysozoa</taxon>
        <taxon>Nematoda</taxon>
        <taxon>Chromadorea</taxon>
        <taxon>Rhabditida</taxon>
        <taxon>Tylenchina</taxon>
        <taxon>Tylenchomorpha</taxon>
        <taxon>Tylenchoidea</taxon>
        <taxon>Heteroderidae</taxon>
        <taxon>Heteroderinae</taxon>
        <taxon>Globodera</taxon>
    </lineage>
</organism>
<feature type="compositionally biased region" description="Basic and acidic residues" evidence="2">
    <location>
        <begin position="936"/>
        <end position="954"/>
    </location>
</feature>
<evidence type="ECO:0000259" key="3">
    <source>
        <dbReference type="PROSITE" id="PS50835"/>
    </source>
</evidence>
<feature type="compositionally biased region" description="Polar residues" evidence="2">
    <location>
        <begin position="27"/>
        <end position="36"/>
    </location>
</feature>
<dbReference type="InterPro" id="IPR036179">
    <property type="entry name" value="Ig-like_dom_sf"/>
</dbReference>
<feature type="domain" description="Ig-like" evidence="3">
    <location>
        <begin position="455"/>
        <end position="549"/>
    </location>
</feature>
<dbReference type="InterPro" id="IPR003961">
    <property type="entry name" value="FN3_dom"/>
</dbReference>
<dbReference type="CDD" id="cd00063">
    <property type="entry name" value="FN3"/>
    <property type="match status" value="3"/>
</dbReference>
<evidence type="ECO:0000313" key="5">
    <source>
        <dbReference type="Proteomes" id="UP000887572"/>
    </source>
</evidence>
<dbReference type="PANTHER" id="PTHR13817">
    <property type="entry name" value="TITIN"/>
    <property type="match status" value="1"/>
</dbReference>
<dbReference type="PROSITE" id="PS50853">
    <property type="entry name" value="FN3"/>
    <property type="match status" value="1"/>
</dbReference>
<dbReference type="Pfam" id="PF13927">
    <property type="entry name" value="Ig_3"/>
    <property type="match status" value="1"/>
</dbReference>
<dbReference type="PANTHER" id="PTHR13817:SF73">
    <property type="entry name" value="FIBRONECTIN TYPE-III DOMAIN-CONTAINING PROTEIN"/>
    <property type="match status" value="1"/>
</dbReference>
<feature type="domain" description="Ig-like" evidence="3">
    <location>
        <begin position="353"/>
        <end position="454"/>
    </location>
</feature>
<dbReference type="SUPFAM" id="SSF49265">
    <property type="entry name" value="Fibronectin type III"/>
    <property type="match status" value="2"/>
</dbReference>